<dbReference type="Ensembl" id="ENSSFAT00005035381.1">
    <property type="protein sequence ID" value="ENSSFAP00005034088.1"/>
    <property type="gene ID" value="ENSSFAG00005017333.1"/>
</dbReference>
<keyword evidence="5" id="KW-0131">Cell cycle</keyword>
<organism evidence="7 8">
    <name type="scientific">Salarias fasciatus</name>
    <name type="common">Jewelled blenny</name>
    <name type="synonym">Blennius fasciatus</name>
    <dbReference type="NCBI Taxonomy" id="181472"/>
    <lineage>
        <taxon>Eukaryota</taxon>
        <taxon>Metazoa</taxon>
        <taxon>Chordata</taxon>
        <taxon>Craniata</taxon>
        <taxon>Vertebrata</taxon>
        <taxon>Euteleostomi</taxon>
        <taxon>Actinopterygii</taxon>
        <taxon>Neopterygii</taxon>
        <taxon>Teleostei</taxon>
        <taxon>Neoteleostei</taxon>
        <taxon>Acanthomorphata</taxon>
        <taxon>Ovalentaria</taxon>
        <taxon>Blenniimorphae</taxon>
        <taxon>Blenniiformes</taxon>
        <taxon>Blennioidei</taxon>
        <taxon>Blenniidae</taxon>
        <taxon>Salariinae</taxon>
        <taxon>Salarias</taxon>
    </lineage>
</organism>
<protein>
    <submittedName>
        <fullName evidence="7">Uncharacterized protein</fullName>
    </submittedName>
</protein>
<dbReference type="Proteomes" id="UP000472267">
    <property type="component" value="Unassembled WGS sequence"/>
</dbReference>
<dbReference type="InParanoid" id="A0A672HXV4"/>
<evidence type="ECO:0000313" key="7">
    <source>
        <dbReference type="Ensembl" id="ENSSFAP00005034088.1"/>
    </source>
</evidence>
<dbReference type="GO" id="GO:0008156">
    <property type="term" value="P:negative regulation of DNA replication"/>
    <property type="evidence" value="ECO:0007669"/>
    <property type="project" value="TreeGrafter"/>
</dbReference>
<evidence type="ECO:0000256" key="1">
    <source>
        <dbReference type="ARBA" id="ARBA00004123"/>
    </source>
</evidence>
<reference evidence="7" key="2">
    <citation type="submission" date="2025-09" db="UniProtKB">
        <authorList>
            <consortium name="Ensembl"/>
        </authorList>
    </citation>
    <scope>IDENTIFICATION</scope>
</reference>
<evidence type="ECO:0000256" key="2">
    <source>
        <dbReference type="ARBA" id="ARBA00007979"/>
    </source>
</evidence>
<feature type="region of interest" description="Disordered" evidence="6">
    <location>
        <begin position="158"/>
        <end position="185"/>
    </location>
</feature>
<dbReference type="PANTHER" id="PTHR13372:SF4">
    <property type="entry name" value="GEMININ"/>
    <property type="match status" value="1"/>
</dbReference>
<evidence type="ECO:0000256" key="5">
    <source>
        <dbReference type="ARBA" id="ARBA00023306"/>
    </source>
</evidence>
<proteinExistence type="inferred from homology"/>
<accession>A0A672HXV4</accession>
<dbReference type="AlphaFoldDB" id="A0A672HXV4"/>
<evidence type="ECO:0000313" key="8">
    <source>
        <dbReference type="Proteomes" id="UP000472267"/>
    </source>
</evidence>
<feature type="compositionally biased region" description="Low complexity" evidence="6">
    <location>
        <begin position="164"/>
        <end position="175"/>
    </location>
</feature>
<evidence type="ECO:0000256" key="6">
    <source>
        <dbReference type="SAM" id="MobiDB-lite"/>
    </source>
</evidence>
<dbReference type="SUPFAM" id="SSF111469">
    <property type="entry name" value="Geminin coiled-coil domain"/>
    <property type="match status" value="1"/>
</dbReference>
<evidence type="ECO:0000256" key="3">
    <source>
        <dbReference type="ARBA" id="ARBA00023054"/>
    </source>
</evidence>
<evidence type="ECO:0000256" key="4">
    <source>
        <dbReference type="ARBA" id="ARBA00023242"/>
    </source>
</evidence>
<dbReference type="GO" id="GO:0045786">
    <property type="term" value="P:negative regulation of cell cycle"/>
    <property type="evidence" value="ECO:0007669"/>
    <property type="project" value="TreeGrafter"/>
</dbReference>
<dbReference type="Pfam" id="PF07412">
    <property type="entry name" value="Geminin"/>
    <property type="match status" value="1"/>
</dbReference>
<comment type="similarity">
    <text evidence="2">Belongs to the geminin family.</text>
</comment>
<keyword evidence="3" id="KW-0175">Coiled coil</keyword>
<dbReference type="PANTHER" id="PTHR13372">
    <property type="entry name" value="GEMININ"/>
    <property type="match status" value="1"/>
</dbReference>
<keyword evidence="8" id="KW-1185">Reference proteome</keyword>
<reference evidence="7" key="1">
    <citation type="submission" date="2025-08" db="UniProtKB">
        <authorList>
            <consortium name="Ensembl"/>
        </authorList>
    </citation>
    <scope>IDENTIFICATION</scope>
</reference>
<sequence>MWGSGQLSKHPQVTVNKVSVVKLGEVCQPRTQSLRLLHSSTVNASKINPKQKHVVELKDTELSKDSISNEAYELMVKETPPSNHWKEVEEEQWNLSVSALQQNETVHENIEAKEEQITKLREENEEPSWHNKSGTCLEGTCLGKDQVKEYFLSYRNTRKGQEQEGTSGLETSSSSWTARHLGTHG</sequence>
<dbReference type="Gene3D" id="1.20.5.1180">
    <property type="entry name" value="Geminin coiled-coil domain"/>
    <property type="match status" value="1"/>
</dbReference>
<dbReference type="InterPro" id="IPR022786">
    <property type="entry name" value="Geminin/Multicilin"/>
</dbReference>
<name>A0A672HXV4_SALFA</name>
<comment type="subcellular location">
    <subcellularLocation>
        <location evidence="1">Nucleus</location>
    </subcellularLocation>
</comment>
<dbReference type="GO" id="GO:0005634">
    <property type="term" value="C:nucleus"/>
    <property type="evidence" value="ECO:0007669"/>
    <property type="project" value="UniProtKB-SubCell"/>
</dbReference>
<keyword evidence="4" id="KW-0539">Nucleus</keyword>